<dbReference type="InterPro" id="IPR002347">
    <property type="entry name" value="SDR_fam"/>
</dbReference>
<dbReference type="Proteomes" id="UP000298264">
    <property type="component" value="Unassembled WGS sequence"/>
</dbReference>
<evidence type="ECO:0000313" key="3">
    <source>
        <dbReference type="EMBL" id="TGN07972.1"/>
    </source>
</evidence>
<gene>
    <name evidence="3" type="ORF">EHS11_13620</name>
</gene>
<name>A0A4R9LKB7_9LEPT</name>
<reference evidence="3" key="1">
    <citation type="journal article" date="2019" name="PLoS Negl. Trop. Dis.">
        <title>Revisiting the worldwide diversity of Leptospira species in the environment.</title>
        <authorList>
            <person name="Vincent A.T."/>
            <person name="Schiettekatte O."/>
            <person name="Bourhy P."/>
            <person name="Veyrier F.J."/>
            <person name="Picardeau M."/>
        </authorList>
    </citation>
    <scope>NUCLEOTIDE SEQUENCE [LARGE SCALE GENOMIC DNA]</scope>
    <source>
        <strain evidence="3">201400974</strain>
    </source>
</reference>
<dbReference type="InterPro" id="IPR036291">
    <property type="entry name" value="NAD(P)-bd_dom_sf"/>
</dbReference>
<dbReference type="Pfam" id="PF13561">
    <property type="entry name" value="adh_short_C2"/>
    <property type="match status" value="1"/>
</dbReference>
<dbReference type="CDD" id="cd05233">
    <property type="entry name" value="SDR_c"/>
    <property type="match status" value="1"/>
</dbReference>
<dbReference type="PANTHER" id="PTHR42760:SF133">
    <property type="entry name" value="3-OXOACYL-[ACYL-CARRIER-PROTEIN] REDUCTASE"/>
    <property type="match status" value="1"/>
</dbReference>
<comment type="similarity">
    <text evidence="1">Belongs to the short-chain dehydrogenases/reductases (SDR) family.</text>
</comment>
<dbReference type="Gene3D" id="3.40.50.720">
    <property type="entry name" value="NAD(P)-binding Rossmann-like Domain"/>
    <property type="match status" value="1"/>
</dbReference>
<proteinExistence type="inferred from homology"/>
<dbReference type="GO" id="GO:0016616">
    <property type="term" value="F:oxidoreductase activity, acting on the CH-OH group of donors, NAD or NADP as acceptor"/>
    <property type="evidence" value="ECO:0007669"/>
    <property type="project" value="TreeGrafter"/>
</dbReference>
<protein>
    <submittedName>
        <fullName evidence="3">SDR family oxidoreductase</fullName>
    </submittedName>
</protein>
<keyword evidence="4" id="KW-1185">Reference proteome</keyword>
<dbReference type="SUPFAM" id="SSF51735">
    <property type="entry name" value="NAD(P)-binding Rossmann-fold domains"/>
    <property type="match status" value="1"/>
</dbReference>
<evidence type="ECO:0000256" key="2">
    <source>
        <dbReference type="ARBA" id="ARBA00023002"/>
    </source>
</evidence>
<evidence type="ECO:0000256" key="1">
    <source>
        <dbReference type="ARBA" id="ARBA00006484"/>
    </source>
</evidence>
<dbReference type="AlphaFoldDB" id="A0A4R9LKB7"/>
<dbReference type="EMBL" id="RQHV01000061">
    <property type="protein sequence ID" value="TGN07972.1"/>
    <property type="molecule type" value="Genomic_DNA"/>
</dbReference>
<dbReference type="GO" id="GO:0006633">
    <property type="term" value="P:fatty acid biosynthetic process"/>
    <property type="evidence" value="ECO:0007669"/>
    <property type="project" value="TreeGrafter"/>
</dbReference>
<dbReference type="GO" id="GO:0048038">
    <property type="term" value="F:quinone binding"/>
    <property type="evidence" value="ECO:0007669"/>
    <property type="project" value="TreeGrafter"/>
</dbReference>
<dbReference type="PANTHER" id="PTHR42760">
    <property type="entry name" value="SHORT-CHAIN DEHYDROGENASES/REDUCTASES FAMILY MEMBER"/>
    <property type="match status" value="1"/>
</dbReference>
<keyword evidence="2" id="KW-0560">Oxidoreductase</keyword>
<dbReference type="PRINTS" id="PR00081">
    <property type="entry name" value="GDHRDH"/>
</dbReference>
<organism evidence="3 4">
    <name type="scientific">Leptospira ilyithenensis</name>
    <dbReference type="NCBI Taxonomy" id="2484901"/>
    <lineage>
        <taxon>Bacteria</taxon>
        <taxon>Pseudomonadati</taxon>
        <taxon>Spirochaetota</taxon>
        <taxon>Spirochaetia</taxon>
        <taxon>Leptospirales</taxon>
        <taxon>Leptospiraceae</taxon>
        <taxon>Leptospira</taxon>
    </lineage>
</organism>
<evidence type="ECO:0000313" key="4">
    <source>
        <dbReference type="Proteomes" id="UP000298264"/>
    </source>
</evidence>
<dbReference type="OrthoDB" id="9803333at2"/>
<dbReference type="RefSeq" id="WP_135764951.1">
    <property type="nucleotide sequence ID" value="NZ_RQHV01000061.1"/>
</dbReference>
<accession>A0A4R9LKB7</accession>
<comment type="caution">
    <text evidence="3">The sequence shown here is derived from an EMBL/GenBank/DDBJ whole genome shotgun (WGS) entry which is preliminary data.</text>
</comment>
<sequence>MKKAEQIRHVNLVGGTKGLGNVFHAICEKENWLSSLVARNSSANAKDVFQCDVTDKDDIANCLKQISETNGPLDSIVFFQRYRGEGDSWKGHFEVSVNAIDDYIKESIKYMDTDPKKDKSIVIVSSISSLYVTEEQDVAYHASRAAQVSLMKYHAYKLGGMGIRVNAVSFGNILKETNIDYFNENRKLKTAFENCTPLRRMGTSEEIANAIKFLVSKDSSWITGQNLVVDGGSSLGWIESHYRTEYDK</sequence>